<evidence type="ECO:0000313" key="3">
    <source>
        <dbReference type="Proteomes" id="UP001180020"/>
    </source>
</evidence>
<accession>A0AAV9EFN9</accession>
<dbReference type="Proteomes" id="UP001180020">
    <property type="component" value="Unassembled WGS sequence"/>
</dbReference>
<dbReference type="InterPro" id="IPR013783">
    <property type="entry name" value="Ig-like_fold"/>
</dbReference>
<proteinExistence type="predicted"/>
<dbReference type="CDD" id="cd05467">
    <property type="entry name" value="CBM20"/>
    <property type="match status" value="1"/>
</dbReference>
<protein>
    <recommendedName>
        <fullName evidence="1">CBM20 domain-containing protein</fullName>
    </recommendedName>
</protein>
<reference evidence="2" key="1">
    <citation type="journal article" date="2023" name="Nat. Commun.">
        <title>Diploid and tetraploid genomes of Acorus and the evolution of monocots.</title>
        <authorList>
            <person name="Ma L."/>
            <person name="Liu K.W."/>
            <person name="Li Z."/>
            <person name="Hsiao Y.Y."/>
            <person name="Qi Y."/>
            <person name="Fu T."/>
            <person name="Tang G.D."/>
            <person name="Zhang D."/>
            <person name="Sun W.H."/>
            <person name="Liu D.K."/>
            <person name="Li Y."/>
            <person name="Chen G.Z."/>
            <person name="Liu X.D."/>
            <person name="Liao X.Y."/>
            <person name="Jiang Y.T."/>
            <person name="Yu X."/>
            <person name="Hao Y."/>
            <person name="Huang J."/>
            <person name="Zhao X.W."/>
            <person name="Ke S."/>
            <person name="Chen Y.Y."/>
            <person name="Wu W.L."/>
            <person name="Hsu J.L."/>
            <person name="Lin Y.F."/>
            <person name="Huang M.D."/>
            <person name="Li C.Y."/>
            <person name="Huang L."/>
            <person name="Wang Z.W."/>
            <person name="Zhao X."/>
            <person name="Zhong W.Y."/>
            <person name="Peng D.H."/>
            <person name="Ahmad S."/>
            <person name="Lan S."/>
            <person name="Zhang J.S."/>
            <person name="Tsai W.C."/>
            <person name="Van de Peer Y."/>
            <person name="Liu Z.J."/>
        </authorList>
    </citation>
    <scope>NUCLEOTIDE SEQUENCE</scope>
    <source>
        <strain evidence="2">CP</strain>
    </source>
</reference>
<dbReference type="PROSITE" id="PS51166">
    <property type="entry name" value="CBM20"/>
    <property type="match status" value="1"/>
</dbReference>
<reference evidence="2" key="2">
    <citation type="submission" date="2023-06" db="EMBL/GenBank/DDBJ databases">
        <authorList>
            <person name="Ma L."/>
            <person name="Liu K.-W."/>
            <person name="Li Z."/>
            <person name="Hsiao Y.-Y."/>
            <person name="Qi Y."/>
            <person name="Fu T."/>
            <person name="Tang G."/>
            <person name="Zhang D."/>
            <person name="Sun W.-H."/>
            <person name="Liu D.-K."/>
            <person name="Li Y."/>
            <person name="Chen G.-Z."/>
            <person name="Liu X.-D."/>
            <person name="Liao X.-Y."/>
            <person name="Jiang Y.-T."/>
            <person name="Yu X."/>
            <person name="Hao Y."/>
            <person name="Huang J."/>
            <person name="Zhao X.-W."/>
            <person name="Ke S."/>
            <person name="Chen Y.-Y."/>
            <person name="Wu W.-L."/>
            <person name="Hsu J.-L."/>
            <person name="Lin Y.-F."/>
            <person name="Huang M.-D."/>
            <person name="Li C.-Y."/>
            <person name="Huang L."/>
            <person name="Wang Z.-W."/>
            <person name="Zhao X."/>
            <person name="Zhong W.-Y."/>
            <person name="Peng D.-H."/>
            <person name="Ahmad S."/>
            <person name="Lan S."/>
            <person name="Zhang J.-S."/>
            <person name="Tsai W.-C."/>
            <person name="Van De Peer Y."/>
            <person name="Liu Z.-J."/>
        </authorList>
    </citation>
    <scope>NUCLEOTIDE SEQUENCE</scope>
    <source>
        <strain evidence="2">CP</strain>
        <tissue evidence="2">Leaves</tissue>
    </source>
</reference>
<dbReference type="PANTHER" id="PTHR15048:SF0">
    <property type="entry name" value="STARCH-BINDING DOMAIN-CONTAINING PROTEIN 1"/>
    <property type="match status" value="1"/>
</dbReference>
<dbReference type="InterPro" id="IPR002044">
    <property type="entry name" value="CBM20"/>
</dbReference>
<dbReference type="GO" id="GO:2001070">
    <property type="term" value="F:starch binding"/>
    <property type="evidence" value="ECO:0007669"/>
    <property type="project" value="InterPro"/>
</dbReference>
<comment type="caution">
    <text evidence="2">The sequence shown here is derived from an EMBL/GenBank/DDBJ whole genome shotgun (WGS) entry which is preliminary data.</text>
</comment>
<dbReference type="SMART" id="SM01065">
    <property type="entry name" value="CBM_2"/>
    <property type="match status" value="1"/>
</dbReference>
<dbReference type="Pfam" id="PF00686">
    <property type="entry name" value="CBM_20"/>
    <property type="match status" value="1"/>
</dbReference>
<organism evidence="2 3">
    <name type="scientific">Acorus calamus</name>
    <name type="common">Sweet flag</name>
    <dbReference type="NCBI Taxonomy" id="4465"/>
    <lineage>
        <taxon>Eukaryota</taxon>
        <taxon>Viridiplantae</taxon>
        <taxon>Streptophyta</taxon>
        <taxon>Embryophyta</taxon>
        <taxon>Tracheophyta</taxon>
        <taxon>Spermatophyta</taxon>
        <taxon>Magnoliopsida</taxon>
        <taxon>Liliopsida</taxon>
        <taxon>Acoraceae</taxon>
        <taxon>Acorus</taxon>
    </lineage>
</organism>
<dbReference type="EMBL" id="JAUJYO010000007">
    <property type="protein sequence ID" value="KAK1311969.1"/>
    <property type="molecule type" value="Genomic_DNA"/>
</dbReference>
<dbReference type="Gene3D" id="2.60.40.10">
    <property type="entry name" value="Immunoglobulins"/>
    <property type="match status" value="1"/>
</dbReference>
<dbReference type="InterPro" id="IPR013784">
    <property type="entry name" value="Carb-bd-like_fold"/>
</dbReference>
<dbReference type="PANTHER" id="PTHR15048">
    <property type="entry name" value="STARCH-BINDING DOMAIN-CONTAINING PROTEIN 1"/>
    <property type="match status" value="1"/>
</dbReference>
<keyword evidence="3" id="KW-1185">Reference proteome</keyword>
<evidence type="ECO:0000259" key="1">
    <source>
        <dbReference type="PROSITE" id="PS51166"/>
    </source>
</evidence>
<evidence type="ECO:0000313" key="2">
    <source>
        <dbReference type="EMBL" id="KAK1311969.1"/>
    </source>
</evidence>
<name>A0AAV9EFN9_ACOCL</name>
<feature type="domain" description="CBM20" evidence="1">
    <location>
        <begin position="82"/>
        <end position="184"/>
    </location>
</feature>
<dbReference type="GO" id="GO:0016020">
    <property type="term" value="C:membrane"/>
    <property type="evidence" value="ECO:0007669"/>
    <property type="project" value="TreeGrafter"/>
</dbReference>
<dbReference type="SUPFAM" id="SSF49452">
    <property type="entry name" value="Starch-binding domain-like"/>
    <property type="match status" value="1"/>
</dbReference>
<sequence>MEAILRPCSKVYFERNCGEVSRVVRLWRSPKLILPCYSLVGSSISRRRRWGQRRSIVSTSSFSVSAETEADADTVESQIQTKYQAKTVHVKLKLQKACLFGQHFLVTGDDPIFGMWDPSNAITLEWSDDHKWTAELDIPVRKTIQFKFILRGLSGEILWQPGSDRVFQTWETKNTIVVSEDWDDSGLQRITEEGPLAAMVEESSVLEDKMGNNGLTQGDLTSIKDIDPLTDKEDQMNIVNGKGETVKHSEGDLPVLVPGLPPLPISDPIEEVFSDEVVNGRIATGASASDGGDDFNVTEKNS</sequence>
<dbReference type="AlphaFoldDB" id="A0AAV9EFN9"/>
<gene>
    <name evidence="2" type="ORF">QJS10_CPA07g00022</name>
</gene>